<keyword evidence="1" id="KW-0732">Signal</keyword>
<gene>
    <name evidence="2" type="ORF">V5799_005536</name>
</gene>
<evidence type="ECO:0000313" key="2">
    <source>
        <dbReference type="EMBL" id="KAK8767683.1"/>
    </source>
</evidence>
<evidence type="ECO:0008006" key="4">
    <source>
        <dbReference type="Google" id="ProtNLM"/>
    </source>
</evidence>
<feature type="signal peptide" evidence="1">
    <location>
        <begin position="1"/>
        <end position="21"/>
    </location>
</feature>
<evidence type="ECO:0000256" key="1">
    <source>
        <dbReference type="SAM" id="SignalP"/>
    </source>
</evidence>
<accession>A0AAQ4DYZ3</accession>
<proteinExistence type="predicted"/>
<keyword evidence="3" id="KW-1185">Reference proteome</keyword>
<protein>
    <recommendedName>
        <fullName evidence="4">Secreted protein</fullName>
    </recommendedName>
</protein>
<comment type="caution">
    <text evidence="2">The sequence shown here is derived from an EMBL/GenBank/DDBJ whole genome shotgun (WGS) entry which is preliminary data.</text>
</comment>
<organism evidence="2 3">
    <name type="scientific">Amblyomma americanum</name>
    <name type="common">Lone star tick</name>
    <dbReference type="NCBI Taxonomy" id="6943"/>
    <lineage>
        <taxon>Eukaryota</taxon>
        <taxon>Metazoa</taxon>
        <taxon>Ecdysozoa</taxon>
        <taxon>Arthropoda</taxon>
        <taxon>Chelicerata</taxon>
        <taxon>Arachnida</taxon>
        <taxon>Acari</taxon>
        <taxon>Parasitiformes</taxon>
        <taxon>Ixodida</taxon>
        <taxon>Ixodoidea</taxon>
        <taxon>Ixodidae</taxon>
        <taxon>Amblyomminae</taxon>
        <taxon>Amblyomma</taxon>
    </lineage>
</organism>
<sequence length="77" mass="8182">MAFLSVLVASFLLITITRTSGEKKIFADDVFSATSECNGTCYVAGQYTGNCTYPCVCVAFNLNNGENTGPGICQIIN</sequence>
<feature type="chain" id="PRO_5042997706" description="Secreted protein" evidence="1">
    <location>
        <begin position="22"/>
        <end position="77"/>
    </location>
</feature>
<name>A0AAQ4DYZ3_AMBAM</name>
<dbReference type="EMBL" id="JARKHS020025164">
    <property type="protein sequence ID" value="KAK8767683.1"/>
    <property type="molecule type" value="Genomic_DNA"/>
</dbReference>
<reference evidence="2 3" key="1">
    <citation type="journal article" date="2023" name="Arcadia Sci">
        <title>De novo assembly of a long-read Amblyomma americanum tick genome.</title>
        <authorList>
            <person name="Chou S."/>
            <person name="Poskanzer K.E."/>
            <person name="Rollins M."/>
            <person name="Thuy-Boun P.S."/>
        </authorList>
    </citation>
    <scope>NUCLEOTIDE SEQUENCE [LARGE SCALE GENOMIC DNA]</scope>
    <source>
        <strain evidence="2">F_SG_1</strain>
        <tissue evidence="2">Salivary glands</tissue>
    </source>
</reference>
<dbReference type="AlphaFoldDB" id="A0AAQ4DYZ3"/>
<dbReference type="Proteomes" id="UP001321473">
    <property type="component" value="Unassembled WGS sequence"/>
</dbReference>
<evidence type="ECO:0000313" key="3">
    <source>
        <dbReference type="Proteomes" id="UP001321473"/>
    </source>
</evidence>